<feature type="domain" description="IgGFc-binding protein N-terminal" evidence="1">
    <location>
        <begin position="223"/>
        <end position="526"/>
    </location>
</feature>
<dbReference type="PANTHER" id="PTHR46534:SF1">
    <property type="entry name" value="IGGFC-BINDING PROTEIN N-TERMINAL DOMAIN-CONTAINING PROTEIN"/>
    <property type="match status" value="1"/>
</dbReference>
<dbReference type="Proteomes" id="UP001217089">
    <property type="component" value="Unassembled WGS sequence"/>
</dbReference>
<dbReference type="PRINTS" id="PR01705">
    <property type="entry name" value="TSP1REPEAT"/>
</dbReference>
<name>A0ABQ9E7L3_TEGGR</name>
<dbReference type="PANTHER" id="PTHR46534">
    <property type="entry name" value="IGGFC_BINDING DOMAIN-CONTAINING PROTEIN"/>
    <property type="match status" value="1"/>
</dbReference>
<sequence length="815" mass="89503">MSALVAFPTLFSMSTTLSRIIPPSATLFILLTAFVITNYFDKILAHQWTNSFKVTILNLTETFDIHVNNYKLKTFIIPTERRDITQCIGYKQIPRIRRFKYLANMKMMIIFSQLRILEAGGPDNKGTEYIIGYMENKGTDYSADLYVTTMKTTTVTVNVKAPLYTNITIDEQFSITGGQVHKLSFDTRIRAVGDSLEDKGIWITADQEVVIYGVNPEKFSNEAFLGLPTDILGMDYYIITWYPPTEKCQLLIVGVTDSTTVTITLGEALDTYTVTWSGTNYTKGDSIIVNINRFQTLQLTSVGDLTGTQITSDKIIAVFSGNEKTKVGAGSSRDHLVEQWPPVSTLGKNFATVPMPGRTVGDLFKFVATEDNTQINVTGANYSASFTISLAGSHHQLDIPSGNDYYCYVQSDKPILMAQFCKSQESSDEKSDPSMVMIPPIELYSADYTFSTPEYSDIGNYTNYFMFVAKDADKSGLLLDGGPFPGTVEYNPIPGTDLVGGHIEVSHGTHTVRHTSVISVFGGYVFGTANFETYAFVSGSRLAPINTVCVPTTTVIGDLYDNDCDGLIDEELCPNLADEDGDGSVDEDCAMPFPVDGNWTDWTAWSECSVTCSADGSLVSGFTERTRNCSNPAPQYDGRQCEGHENETNTCSTSSYCPVDGNWTDWSAWSSCSVTCKKDENEANGTIIRTRNCSEPVPQYGGNECVGEGNETLICSTTFYCPVHGNWTDWSSWSICSVKCSSNGGEESGTSLRSRSCNDPAPQYNGTDCDGNSTESTSCSTSTECPKDTSGTDHMNTLMIIKLSNISSQLLIIYF</sequence>
<evidence type="ECO:0000313" key="2">
    <source>
        <dbReference type="EMBL" id="KAJ8299505.1"/>
    </source>
</evidence>
<dbReference type="SMART" id="SM00209">
    <property type="entry name" value="TSP1"/>
    <property type="match status" value="3"/>
</dbReference>
<dbReference type="InterPro" id="IPR036383">
    <property type="entry name" value="TSP1_rpt_sf"/>
</dbReference>
<evidence type="ECO:0000259" key="1">
    <source>
        <dbReference type="Pfam" id="PF17517"/>
    </source>
</evidence>
<proteinExistence type="predicted"/>
<dbReference type="InterPro" id="IPR000884">
    <property type="entry name" value="TSP1_rpt"/>
</dbReference>
<keyword evidence="3" id="KW-1185">Reference proteome</keyword>
<gene>
    <name evidence="2" type="ORF">KUTeg_023565</name>
</gene>
<dbReference type="InterPro" id="IPR035234">
    <property type="entry name" value="IgGFc-bd_N"/>
</dbReference>
<organism evidence="2 3">
    <name type="scientific">Tegillarca granosa</name>
    <name type="common">Malaysian cockle</name>
    <name type="synonym">Anadara granosa</name>
    <dbReference type="NCBI Taxonomy" id="220873"/>
    <lineage>
        <taxon>Eukaryota</taxon>
        <taxon>Metazoa</taxon>
        <taxon>Spiralia</taxon>
        <taxon>Lophotrochozoa</taxon>
        <taxon>Mollusca</taxon>
        <taxon>Bivalvia</taxon>
        <taxon>Autobranchia</taxon>
        <taxon>Pteriomorphia</taxon>
        <taxon>Arcoida</taxon>
        <taxon>Arcoidea</taxon>
        <taxon>Arcidae</taxon>
        <taxon>Tegillarca</taxon>
    </lineage>
</organism>
<comment type="caution">
    <text evidence="2">The sequence shown here is derived from an EMBL/GenBank/DDBJ whole genome shotgun (WGS) entry which is preliminary data.</text>
</comment>
<dbReference type="Pfam" id="PF17517">
    <property type="entry name" value="IgGFc_binding"/>
    <property type="match status" value="1"/>
</dbReference>
<dbReference type="PROSITE" id="PS50092">
    <property type="entry name" value="TSP1"/>
    <property type="match status" value="3"/>
</dbReference>
<protein>
    <recommendedName>
        <fullName evidence="1">IgGFc-binding protein N-terminal domain-containing protein</fullName>
    </recommendedName>
</protein>
<dbReference type="Gene3D" id="2.20.100.10">
    <property type="entry name" value="Thrombospondin type-1 (TSP1) repeat"/>
    <property type="match status" value="3"/>
</dbReference>
<dbReference type="Pfam" id="PF00090">
    <property type="entry name" value="TSP_1"/>
    <property type="match status" value="3"/>
</dbReference>
<dbReference type="EMBL" id="JARBDR010000921">
    <property type="protein sequence ID" value="KAJ8299505.1"/>
    <property type="molecule type" value="Genomic_DNA"/>
</dbReference>
<dbReference type="SUPFAM" id="SSF82895">
    <property type="entry name" value="TSP-1 type 1 repeat"/>
    <property type="match status" value="3"/>
</dbReference>
<reference evidence="2 3" key="1">
    <citation type="submission" date="2022-12" db="EMBL/GenBank/DDBJ databases">
        <title>Chromosome-level genome of Tegillarca granosa.</title>
        <authorList>
            <person name="Kim J."/>
        </authorList>
    </citation>
    <scope>NUCLEOTIDE SEQUENCE [LARGE SCALE GENOMIC DNA]</scope>
    <source>
        <strain evidence="2">Teg-2019</strain>
        <tissue evidence="2">Adductor muscle</tissue>
    </source>
</reference>
<accession>A0ABQ9E7L3</accession>
<evidence type="ECO:0000313" key="3">
    <source>
        <dbReference type="Proteomes" id="UP001217089"/>
    </source>
</evidence>